<dbReference type="GO" id="GO:0046872">
    <property type="term" value="F:metal ion binding"/>
    <property type="evidence" value="ECO:0007669"/>
    <property type="project" value="InterPro"/>
</dbReference>
<dbReference type="InterPro" id="IPR011249">
    <property type="entry name" value="Metalloenz_LuxS/M16"/>
</dbReference>
<reference evidence="1 2" key="1">
    <citation type="journal article" date="2020" name="Front. Microbiol.">
        <title>Single-cell genomics of novel Actinobacteria with the Wood-Ljungdahl pathway discovered in a serpentinizing system.</title>
        <authorList>
            <person name="Merino N."/>
            <person name="Kawai M."/>
            <person name="Boyd E.S."/>
            <person name="Colman D.R."/>
            <person name="McGlynn S.E."/>
            <person name="Nealson K.H."/>
            <person name="Kurokawa K."/>
            <person name="Hongoh Y."/>
        </authorList>
    </citation>
    <scope>NUCLEOTIDE SEQUENCE [LARGE SCALE GENOMIC DNA]</scope>
    <source>
        <strain evidence="1 2">S03</strain>
    </source>
</reference>
<dbReference type="EMBL" id="BLRU01000178">
    <property type="protein sequence ID" value="GFP19915.1"/>
    <property type="molecule type" value="Genomic_DNA"/>
</dbReference>
<proteinExistence type="predicted"/>
<gene>
    <name evidence="1" type="ORF">HKBW3S03_01419</name>
</gene>
<organism evidence="1 2">
    <name type="scientific">Candidatus Hakubella thermalkaliphila</name>
    <dbReference type="NCBI Taxonomy" id="2754717"/>
    <lineage>
        <taxon>Bacteria</taxon>
        <taxon>Bacillati</taxon>
        <taxon>Actinomycetota</taxon>
        <taxon>Actinomycetota incertae sedis</taxon>
        <taxon>Candidatus Hakubellales</taxon>
        <taxon>Candidatus Hakubellaceae</taxon>
        <taxon>Candidatus Hakubella</taxon>
    </lineage>
</organism>
<sequence length="144" mass="16271">MRSRLANGINLFIHPTVKFKTILVQLICHRALREVDVTESSLLPSVLQRGSVNYPNRMAIAHRLEELYGTDLISGVTKKGERQMVTFALDLVHDQYLPGESSLLKKALEVLSDVVTNPVLDGESFKEDYVTQEKEQHKKLIKGL</sequence>
<dbReference type="Proteomes" id="UP000574717">
    <property type="component" value="Unassembled WGS sequence"/>
</dbReference>
<protein>
    <submittedName>
        <fullName evidence="1">Uncharacterized protein</fullName>
    </submittedName>
</protein>
<dbReference type="AlphaFoldDB" id="A0A6V8NI46"/>
<evidence type="ECO:0000313" key="2">
    <source>
        <dbReference type="Proteomes" id="UP000574717"/>
    </source>
</evidence>
<evidence type="ECO:0000313" key="1">
    <source>
        <dbReference type="EMBL" id="GFP19915.1"/>
    </source>
</evidence>
<accession>A0A6V8NI46</accession>
<dbReference type="Gene3D" id="3.30.830.10">
    <property type="entry name" value="Metalloenzyme, LuxS/M16 peptidase-like"/>
    <property type="match status" value="1"/>
</dbReference>
<comment type="caution">
    <text evidence="1">The sequence shown here is derived from an EMBL/GenBank/DDBJ whole genome shotgun (WGS) entry which is preliminary data.</text>
</comment>
<dbReference type="SUPFAM" id="SSF63411">
    <property type="entry name" value="LuxS/MPP-like metallohydrolase"/>
    <property type="match status" value="1"/>
</dbReference>
<feature type="non-terminal residue" evidence="1">
    <location>
        <position position="144"/>
    </location>
</feature>
<name>A0A6V8NI46_9ACTN</name>